<evidence type="ECO:0000313" key="1">
    <source>
        <dbReference type="EMBL" id="MDX6042620.1"/>
    </source>
</evidence>
<comment type="caution">
    <text evidence="1">The sequence shown here is derived from an EMBL/GenBank/DDBJ whole genome shotgun (WGS) entry which is preliminary data.</text>
</comment>
<gene>
    <name evidence="1" type="ORF">SIK69_20730</name>
</gene>
<proteinExistence type="predicted"/>
<dbReference type="EMBL" id="JAWXRD010000040">
    <property type="protein sequence ID" value="MDX6042620.1"/>
    <property type="molecule type" value="Genomic_DNA"/>
</dbReference>
<accession>A0ABU4QTK2</accession>
<keyword evidence="2" id="KW-1185">Reference proteome</keyword>
<dbReference type="RefSeq" id="WP_319786977.1">
    <property type="nucleotide sequence ID" value="NZ_JAWXRD010000040.1"/>
</dbReference>
<name>A0ABU4QTK2_9ENTR</name>
<reference evidence="1 2" key="1">
    <citation type="submission" date="2023-11" db="EMBL/GenBank/DDBJ databases">
        <title>Scandinavium wanjuensis sp. nov., isolated from lettuce South Korea.</title>
        <authorList>
            <person name="Park J."/>
            <person name="Park S."/>
            <person name="Oh K.K."/>
            <person name="Cho G.S."/>
            <person name="Franz C.M.A.P."/>
        </authorList>
    </citation>
    <scope>NUCLEOTIDE SEQUENCE [LARGE SCALE GENOMIC DNA]</scope>
    <source>
        <strain evidence="1 2">V105_6</strain>
    </source>
</reference>
<protein>
    <submittedName>
        <fullName evidence="1">Uncharacterized protein</fullName>
    </submittedName>
</protein>
<sequence>MMTPRQRRIHQAALESAASAPRKSWLGKFRPLSSVQSAWVKSLLSIWGECYGGRTSEEAMLGGCGFWSCLKAEEWSDTQAKHITETLKGLHKIGYRGEALQKMAMEIIWPQKTLSQVIDGSIAQDDCDFVEKCILTALKSHDPVYVVGISFYARRKRISDIAHQLLAVAPWLTRKQAEDRVRWCVTHFNSAVFLAMRAAMKSGDEKIS</sequence>
<dbReference type="Proteomes" id="UP001275664">
    <property type="component" value="Unassembled WGS sequence"/>
</dbReference>
<evidence type="ECO:0000313" key="2">
    <source>
        <dbReference type="Proteomes" id="UP001275664"/>
    </source>
</evidence>
<organism evidence="1 2">
    <name type="scientific">Scandinavium lactucae</name>
    <dbReference type="NCBI Taxonomy" id="3095028"/>
    <lineage>
        <taxon>Bacteria</taxon>
        <taxon>Pseudomonadati</taxon>
        <taxon>Pseudomonadota</taxon>
        <taxon>Gammaproteobacteria</taxon>
        <taxon>Enterobacterales</taxon>
        <taxon>Enterobacteriaceae</taxon>
        <taxon>Scandinavium</taxon>
    </lineage>
</organism>